<organism evidence="3 4">
    <name type="scientific">Marchantia polymorpha subsp. ruderalis</name>
    <dbReference type="NCBI Taxonomy" id="1480154"/>
    <lineage>
        <taxon>Eukaryota</taxon>
        <taxon>Viridiplantae</taxon>
        <taxon>Streptophyta</taxon>
        <taxon>Embryophyta</taxon>
        <taxon>Marchantiophyta</taxon>
        <taxon>Marchantiopsida</taxon>
        <taxon>Marchantiidae</taxon>
        <taxon>Marchantiales</taxon>
        <taxon>Marchantiaceae</taxon>
        <taxon>Marchantia</taxon>
    </lineage>
</organism>
<dbReference type="Proteomes" id="UP000077202">
    <property type="component" value="Unassembled WGS sequence"/>
</dbReference>
<accession>A0A176WT59</accession>
<keyword evidence="1" id="KW-0175">Coiled coil</keyword>
<feature type="compositionally biased region" description="Basic and acidic residues" evidence="2">
    <location>
        <begin position="176"/>
        <end position="192"/>
    </location>
</feature>
<sequence>MYGGGNGEGGTVKRSGGKEGGQCHMEPGGRGGIGIREDGAATDGCTEARGSTRAGGGRGGKEARGSRGGGENSPRGMKGGLTSCLRPAASSSAIARPPARRCPSPALARGGTRPEDGRVGRSRWDPPARAWQRNVLRCSALRAAPPAASVLGTWGRSAAACLFAGGSDFPCTVRERAREREDEAKRGGETRQGRHTATTMLQPSSFITSEPPTPAALYHRERMAGVTSREVNRSEQGFSFWSVLAQKAKAVLLEDGIPSQLPDDSERESEPLKKPESPAREQMPSLKQTPPSLVKTNSMGRPLQKSLDAIASSLSLLGDTLGTAIEEGLQLMETKTLGSPDTNKSLQRSPSIWRKVENVRNSKHILKADPSIPQSQTEAQLKASRDVAMAMASKAKLLLRELKVTKADMSFLKDRCEQLEEENRSLREGASQGDDLVRAQLETLLAEKQRLAQENANYARENQFLHEVVEYHQLTLQDVALLDESLTGAAEDYSPRGNYHDSYATSTSSSDDEHHVSHHQVYRESNLRHYS</sequence>
<dbReference type="AlphaFoldDB" id="A0A176WT59"/>
<feature type="compositionally biased region" description="Low complexity" evidence="2">
    <location>
        <begin position="86"/>
        <end position="109"/>
    </location>
</feature>
<name>A0A176WT59_MARPO</name>
<dbReference type="EMBL" id="LVLJ01000095">
    <property type="protein sequence ID" value="OAE35705.1"/>
    <property type="molecule type" value="Genomic_DNA"/>
</dbReference>
<feature type="compositionally biased region" description="Basic and acidic residues" evidence="2">
    <location>
        <begin position="511"/>
        <end position="531"/>
    </location>
</feature>
<protein>
    <submittedName>
        <fullName evidence="3">Uncharacterized protein</fullName>
    </submittedName>
</protein>
<feature type="compositionally biased region" description="Polar residues" evidence="2">
    <location>
        <begin position="285"/>
        <end position="299"/>
    </location>
</feature>
<evidence type="ECO:0000256" key="2">
    <source>
        <dbReference type="SAM" id="MobiDB-lite"/>
    </source>
</evidence>
<gene>
    <name evidence="3" type="ORF">AXG93_1154s1600</name>
</gene>
<evidence type="ECO:0000313" key="4">
    <source>
        <dbReference type="Proteomes" id="UP000077202"/>
    </source>
</evidence>
<feature type="region of interest" description="Disordered" evidence="2">
    <location>
        <begin position="176"/>
        <end position="199"/>
    </location>
</feature>
<feature type="compositionally biased region" description="Gly residues" evidence="2">
    <location>
        <begin position="1"/>
        <end position="10"/>
    </location>
</feature>
<evidence type="ECO:0000256" key="1">
    <source>
        <dbReference type="SAM" id="Coils"/>
    </source>
</evidence>
<keyword evidence="4" id="KW-1185">Reference proteome</keyword>
<dbReference type="PANTHER" id="PTHR31016">
    <property type="entry name" value="OS04G0228100 PROTEIN"/>
    <property type="match status" value="1"/>
</dbReference>
<evidence type="ECO:0000313" key="3">
    <source>
        <dbReference type="EMBL" id="OAE35705.1"/>
    </source>
</evidence>
<feature type="region of interest" description="Disordered" evidence="2">
    <location>
        <begin position="1"/>
        <end position="125"/>
    </location>
</feature>
<feature type="compositionally biased region" description="Basic and acidic residues" evidence="2">
    <location>
        <begin position="268"/>
        <end position="279"/>
    </location>
</feature>
<reference evidence="3" key="1">
    <citation type="submission" date="2016-03" db="EMBL/GenBank/DDBJ databases">
        <title>Mechanisms controlling the formation of the plant cell surface in tip-growing cells are functionally conserved among land plants.</title>
        <authorList>
            <person name="Honkanen S."/>
            <person name="Jones V.A."/>
            <person name="Morieri G."/>
            <person name="Champion C."/>
            <person name="Hetherington A.J."/>
            <person name="Kelly S."/>
            <person name="Saint-Marcoux D."/>
            <person name="Proust H."/>
            <person name="Prescott H."/>
            <person name="Dolan L."/>
        </authorList>
    </citation>
    <scope>NUCLEOTIDE SEQUENCE [LARGE SCALE GENOMIC DNA]</scope>
    <source>
        <tissue evidence="3">Whole gametophyte</tissue>
    </source>
</reference>
<comment type="caution">
    <text evidence="3">The sequence shown here is derived from an EMBL/GenBank/DDBJ whole genome shotgun (WGS) entry which is preliminary data.</text>
</comment>
<feature type="coiled-coil region" evidence="1">
    <location>
        <begin position="402"/>
        <end position="461"/>
    </location>
</feature>
<feature type="compositionally biased region" description="Basic and acidic residues" evidence="2">
    <location>
        <begin position="112"/>
        <end position="125"/>
    </location>
</feature>
<feature type="region of interest" description="Disordered" evidence="2">
    <location>
        <begin position="257"/>
        <end position="299"/>
    </location>
</feature>
<feature type="region of interest" description="Disordered" evidence="2">
    <location>
        <begin position="490"/>
        <end position="531"/>
    </location>
</feature>
<dbReference type="PANTHER" id="PTHR31016:SF2">
    <property type="entry name" value="OS04G0228100 PROTEIN"/>
    <property type="match status" value="1"/>
</dbReference>
<proteinExistence type="predicted"/>